<dbReference type="GO" id="GO:0042448">
    <property type="term" value="P:progesterone metabolic process"/>
    <property type="evidence" value="ECO:0007669"/>
    <property type="project" value="TreeGrafter"/>
</dbReference>
<dbReference type="GeneID" id="112548178"/>
<keyword evidence="6" id="KW-0479">Metal-binding</keyword>
<dbReference type="GO" id="GO:0004509">
    <property type="term" value="F:steroid 21-monooxygenase activity"/>
    <property type="evidence" value="ECO:0007669"/>
    <property type="project" value="UniProtKB-EC"/>
</dbReference>
<evidence type="ECO:0000256" key="11">
    <source>
        <dbReference type="ARBA" id="ARBA00023136"/>
    </source>
</evidence>
<evidence type="ECO:0000256" key="5">
    <source>
        <dbReference type="ARBA" id="ARBA00022665"/>
    </source>
</evidence>
<evidence type="ECO:0000256" key="3">
    <source>
        <dbReference type="ARBA" id="ARBA00010617"/>
    </source>
</evidence>
<name>A0A3Q0FSR3_ALLSI</name>
<keyword evidence="4" id="KW-0349">Heme</keyword>
<comment type="cofactor">
    <cofactor evidence="1">
        <name>heme b</name>
        <dbReference type="ChEBI" id="CHEBI:60344"/>
    </cofactor>
</comment>
<dbReference type="GO" id="GO:0005496">
    <property type="term" value="F:steroid binding"/>
    <property type="evidence" value="ECO:0007669"/>
    <property type="project" value="UniProtKB-KW"/>
</dbReference>
<evidence type="ECO:0000256" key="8">
    <source>
        <dbReference type="ARBA" id="ARBA00023004"/>
    </source>
</evidence>
<sequence length="274" mass="30651">MMPSEAEIRDFTACITELVQLWSCISIQALDTVPLLRILPNPSLQRLLQVVEKRDAFVRAQIQRHQESLEPERPRDVVDHLLLAMGDLGPERLHMALVDLFIGGTETTAALLAWACAFLVRHPEVQDRIHAELQDVLGPTAPLSPRDRDRLPLLSATLNETLRLRPPVPLALPHRTTRPTSVAGMSIPQDTIVIPNLFAAHHDETKWLEPEEFRPGRGLEWGEGVGLATGRLGTRMPGSYGWPLTRTPGFPPMVFPLPKAWAPLRHDLVTRIPL</sequence>
<evidence type="ECO:0000256" key="16">
    <source>
        <dbReference type="ARBA" id="ARBA00044265"/>
    </source>
</evidence>
<evidence type="ECO:0000256" key="4">
    <source>
        <dbReference type="ARBA" id="ARBA00022617"/>
    </source>
</evidence>
<dbReference type="Pfam" id="PF00067">
    <property type="entry name" value="p450"/>
    <property type="match status" value="1"/>
</dbReference>
<evidence type="ECO:0000256" key="1">
    <source>
        <dbReference type="ARBA" id="ARBA00001970"/>
    </source>
</evidence>
<keyword evidence="7" id="KW-0560">Oxidoreductase</keyword>
<dbReference type="GO" id="GO:0004508">
    <property type="term" value="F:steroid 17-alpha-monooxygenase activity"/>
    <property type="evidence" value="ECO:0007669"/>
    <property type="project" value="TreeGrafter"/>
</dbReference>
<gene>
    <name evidence="21" type="primary">LOC112548178</name>
</gene>
<dbReference type="InParanoid" id="A0A3Q0FSR3"/>
<evidence type="ECO:0000313" key="20">
    <source>
        <dbReference type="Proteomes" id="UP000189705"/>
    </source>
</evidence>
<dbReference type="Gene3D" id="1.10.630.10">
    <property type="entry name" value="Cytochrome P450"/>
    <property type="match status" value="1"/>
</dbReference>
<comment type="similarity">
    <text evidence="3">Belongs to the cytochrome P450 family.</text>
</comment>
<keyword evidence="8" id="KW-0408">Iron</keyword>
<organism evidence="20 21">
    <name type="scientific">Alligator sinensis</name>
    <name type="common">Chinese alligator</name>
    <dbReference type="NCBI Taxonomy" id="38654"/>
    <lineage>
        <taxon>Eukaryota</taxon>
        <taxon>Metazoa</taxon>
        <taxon>Chordata</taxon>
        <taxon>Craniata</taxon>
        <taxon>Vertebrata</taxon>
        <taxon>Euteleostomi</taxon>
        <taxon>Archelosauria</taxon>
        <taxon>Archosauria</taxon>
        <taxon>Crocodylia</taxon>
        <taxon>Alligatoridae</taxon>
        <taxon>Alligatorinae</taxon>
        <taxon>Alligator</taxon>
    </lineage>
</organism>
<keyword evidence="9" id="KW-0503">Monooxygenase</keyword>
<evidence type="ECO:0000256" key="17">
    <source>
        <dbReference type="ARBA" id="ARBA00044282"/>
    </source>
</evidence>
<dbReference type="PANTHER" id="PTHR24289">
    <property type="entry name" value="STEROID 17-ALPHA-HYDROXYLASE/17,20 LYASE"/>
    <property type="match status" value="1"/>
</dbReference>
<dbReference type="PANTHER" id="PTHR24289:SF17">
    <property type="entry name" value="STEROID 21-HYDROXYLASE ISOFORM X1"/>
    <property type="match status" value="1"/>
</dbReference>
<evidence type="ECO:0000256" key="2">
    <source>
        <dbReference type="ARBA" id="ARBA00004406"/>
    </source>
</evidence>
<evidence type="ECO:0000256" key="15">
    <source>
        <dbReference type="ARBA" id="ARBA00044217"/>
    </source>
</evidence>
<keyword evidence="11" id="KW-0472">Membrane</keyword>
<dbReference type="InterPro" id="IPR001128">
    <property type="entry name" value="Cyt_P450"/>
</dbReference>
<dbReference type="KEGG" id="asn:112548178"/>
<dbReference type="PRINTS" id="PR00463">
    <property type="entry name" value="EP450I"/>
</dbReference>
<dbReference type="GO" id="GO:0042446">
    <property type="term" value="P:hormone biosynthetic process"/>
    <property type="evidence" value="ECO:0007669"/>
    <property type="project" value="TreeGrafter"/>
</dbReference>
<evidence type="ECO:0000256" key="14">
    <source>
        <dbReference type="ARBA" id="ARBA00044116"/>
    </source>
</evidence>
<keyword evidence="10" id="KW-0446">Lipid-binding</keyword>
<dbReference type="RefSeq" id="XP_025048728.1">
    <property type="nucleotide sequence ID" value="XM_025192943.1"/>
</dbReference>
<evidence type="ECO:0000256" key="9">
    <source>
        <dbReference type="ARBA" id="ARBA00023033"/>
    </source>
</evidence>
<keyword evidence="12" id="KW-0755">Steroidogenesis</keyword>
<evidence type="ECO:0000256" key="19">
    <source>
        <dbReference type="ARBA" id="ARBA00044342"/>
    </source>
</evidence>
<dbReference type="GO" id="GO:0005506">
    <property type="term" value="F:iron ion binding"/>
    <property type="evidence" value="ECO:0007669"/>
    <property type="project" value="InterPro"/>
</dbReference>
<dbReference type="InterPro" id="IPR036396">
    <property type="entry name" value="Cyt_P450_sf"/>
</dbReference>
<dbReference type="AlphaFoldDB" id="A0A3Q0FSR3"/>
<evidence type="ECO:0000256" key="10">
    <source>
        <dbReference type="ARBA" id="ARBA00023121"/>
    </source>
</evidence>
<keyword evidence="5" id="KW-0754">Steroid-binding</keyword>
<reference evidence="21" key="1">
    <citation type="submission" date="2025-08" db="UniProtKB">
        <authorList>
            <consortium name="RefSeq"/>
        </authorList>
    </citation>
    <scope>IDENTIFICATION</scope>
</reference>
<proteinExistence type="inferred from homology"/>
<dbReference type="EC" id="1.14.14.16" evidence="13"/>
<evidence type="ECO:0000256" key="7">
    <source>
        <dbReference type="ARBA" id="ARBA00023002"/>
    </source>
</evidence>
<evidence type="ECO:0000256" key="18">
    <source>
        <dbReference type="ARBA" id="ARBA00044304"/>
    </source>
</evidence>
<evidence type="ECO:0000256" key="12">
    <source>
        <dbReference type="ARBA" id="ARBA00023250"/>
    </source>
</evidence>
<protein>
    <recommendedName>
        <fullName evidence="14">Steroid 21-hydroxylase</fullName>
        <ecNumber evidence="13">1.14.14.16</ecNumber>
    </recommendedName>
    <alternativeName>
        <fullName evidence="18">21-OHase</fullName>
    </alternativeName>
    <alternativeName>
        <fullName evidence="15">Cytochrome P-450c21</fullName>
    </alternativeName>
    <alternativeName>
        <fullName evidence="19">Cytochrome P450 21</fullName>
    </alternativeName>
    <alternativeName>
        <fullName evidence="17">Cytochrome P450 XXI</fullName>
    </alternativeName>
    <alternativeName>
        <fullName evidence="16">Cytochrome P450-C21</fullName>
    </alternativeName>
</protein>
<evidence type="ECO:0000256" key="13">
    <source>
        <dbReference type="ARBA" id="ARBA00044040"/>
    </source>
</evidence>
<dbReference type="GO" id="GO:0006694">
    <property type="term" value="P:steroid biosynthetic process"/>
    <property type="evidence" value="ECO:0007669"/>
    <property type="project" value="UniProtKB-KW"/>
</dbReference>
<dbReference type="InterPro" id="IPR002401">
    <property type="entry name" value="Cyt_P450_E_grp-I"/>
</dbReference>
<dbReference type="PRINTS" id="PR00385">
    <property type="entry name" value="P450"/>
</dbReference>
<comment type="subcellular location">
    <subcellularLocation>
        <location evidence="2">Endoplasmic reticulum membrane</location>
        <topology evidence="2">Peripheral membrane protein</topology>
    </subcellularLocation>
</comment>
<dbReference type="Proteomes" id="UP000189705">
    <property type="component" value="Unplaced"/>
</dbReference>
<dbReference type="SUPFAM" id="SSF48264">
    <property type="entry name" value="Cytochrome P450"/>
    <property type="match status" value="1"/>
</dbReference>
<evidence type="ECO:0000313" key="21">
    <source>
        <dbReference type="RefSeq" id="XP_025048728.1"/>
    </source>
</evidence>
<evidence type="ECO:0000256" key="6">
    <source>
        <dbReference type="ARBA" id="ARBA00022723"/>
    </source>
</evidence>
<dbReference type="GO" id="GO:0020037">
    <property type="term" value="F:heme binding"/>
    <property type="evidence" value="ECO:0007669"/>
    <property type="project" value="InterPro"/>
</dbReference>
<keyword evidence="20" id="KW-1185">Reference proteome</keyword>
<dbReference type="STRING" id="38654.A0A3Q0FSR3"/>
<accession>A0A3Q0FSR3</accession>
<dbReference type="GO" id="GO:0005789">
    <property type="term" value="C:endoplasmic reticulum membrane"/>
    <property type="evidence" value="ECO:0007669"/>
    <property type="project" value="UniProtKB-SubCell"/>
</dbReference>